<keyword evidence="5" id="KW-0811">Translocation</keyword>
<dbReference type="GO" id="GO:0044611">
    <property type="term" value="C:nuclear pore inner ring"/>
    <property type="evidence" value="ECO:0007669"/>
    <property type="project" value="TreeGrafter"/>
</dbReference>
<name>A0A6A4WHI1_AMPAM</name>
<keyword evidence="10" id="KW-1185">Reference proteome</keyword>
<evidence type="ECO:0000256" key="6">
    <source>
        <dbReference type="ARBA" id="ARBA00023132"/>
    </source>
</evidence>
<keyword evidence="2" id="KW-0813">Transport</keyword>
<organism evidence="9 10">
    <name type="scientific">Amphibalanus amphitrite</name>
    <name type="common">Striped barnacle</name>
    <name type="synonym">Balanus amphitrite</name>
    <dbReference type="NCBI Taxonomy" id="1232801"/>
    <lineage>
        <taxon>Eukaryota</taxon>
        <taxon>Metazoa</taxon>
        <taxon>Ecdysozoa</taxon>
        <taxon>Arthropoda</taxon>
        <taxon>Crustacea</taxon>
        <taxon>Multicrustacea</taxon>
        <taxon>Cirripedia</taxon>
        <taxon>Thoracica</taxon>
        <taxon>Thoracicalcarea</taxon>
        <taxon>Balanomorpha</taxon>
        <taxon>Balanoidea</taxon>
        <taxon>Balanidae</taxon>
        <taxon>Amphibalaninae</taxon>
        <taxon>Amphibalanus</taxon>
    </lineage>
</organism>
<feature type="domain" description="Nucleoporin Nup188 N-terminal subdomain III" evidence="8">
    <location>
        <begin position="540"/>
        <end position="687"/>
    </location>
</feature>
<proteinExistence type="predicted"/>
<dbReference type="OrthoDB" id="6357018at2759"/>
<keyword evidence="6" id="KW-0906">Nuclear pore complex</keyword>
<evidence type="ECO:0000313" key="9">
    <source>
        <dbReference type="EMBL" id="KAF0305503.1"/>
    </source>
</evidence>
<keyword evidence="3" id="KW-0509">mRNA transport</keyword>
<accession>A0A6A4WHI1</accession>
<keyword evidence="7" id="KW-0539">Nucleus</keyword>
<evidence type="ECO:0000256" key="2">
    <source>
        <dbReference type="ARBA" id="ARBA00022448"/>
    </source>
</evidence>
<dbReference type="InterPro" id="IPR044840">
    <property type="entry name" value="Nup188"/>
</dbReference>
<dbReference type="GO" id="GO:0017056">
    <property type="term" value="F:structural constituent of nuclear pore"/>
    <property type="evidence" value="ECO:0007669"/>
    <property type="project" value="InterPro"/>
</dbReference>
<feature type="domain" description="Nucleoporin Nup188 N-terminal subdomain III" evidence="8">
    <location>
        <begin position="712"/>
        <end position="874"/>
    </location>
</feature>
<dbReference type="Pfam" id="PF21093">
    <property type="entry name" value="Nup188_N-subdom_III"/>
    <property type="match status" value="2"/>
</dbReference>
<dbReference type="PANTHER" id="PTHR31431:SF1">
    <property type="entry name" value="NUCLEOPORIN NUP188"/>
    <property type="match status" value="1"/>
</dbReference>
<evidence type="ECO:0000313" key="10">
    <source>
        <dbReference type="Proteomes" id="UP000440578"/>
    </source>
</evidence>
<dbReference type="PANTHER" id="PTHR31431">
    <property type="entry name" value="NUCLEOPORIN NUP188 HOMOLOG"/>
    <property type="match status" value="1"/>
</dbReference>
<keyword evidence="4" id="KW-0653">Protein transport</keyword>
<evidence type="ECO:0000256" key="7">
    <source>
        <dbReference type="ARBA" id="ARBA00023242"/>
    </source>
</evidence>
<sequence length="883" mass="97649">MDGISMSNESLWSILSGTSVVYSNTIVGKQLEEGKDKFSKGILYYAKSSDDDKGKTPKTSSAGSSAQKDFLSKIMKLIRHQQALLVSVWRFYHTERLYLLMGLRQIIARHADTDHPYKLEWCVSAQPPSWRHNEALSSPAGRDSWVSSALKEQAELLQCVLTYCQQRQPLSRSQLLRLVNLFTRHALGHSPPYAQLLTEQHAELLRSVTLLQTTVCLHGMQLGQLADQVRGSLSLETHLLSTEAARAELDAALPLGARPEHGPLLLAWLLVLHVTANGAAGSEGRRAALTRRCRQLNVLGYIRQMLTEAEVFQNRTSMIGKIARATIYNVVDLLLLCFDATNLGDEKDMVTICAEVLSVPHLAADFWAADSDSSGLRLLFDDVAARFPADAAPLLELCAGLARAGCSSLTEVVSYLQRVPCFAEPAAAVPGGSAAVSQGGRLWSLRAPRRPEQRLPQLLIPAGTEGRLLEGRHHLVSWSVAHSGWQRALIFLDDLQQEGQLGEQHVQPETLERAGAVACLLRAAMETGSPDLLRQLRPHIDLLFPILERHYRWGSPPQSFVHHAAEVLALYARVEPHYVWEHMDRNRLLPRGGAGGDPVLSVEAGRLGELIEAHECVQRKYPLTQAFLHLLHNTVQAAPAPPPAALVPAVAFVLRDVFPAHVRWQYARRGDETALGRACLRLLDALLPLDGPGPLRQMVARALTDGPPAETLLALVVHGEARIVMLLEEQTHWDTGAGLEFIRLIHVALSVLNRLLVLRCREDLPQQQQQQQASLLETLLTSQPVGRGQLRPVLAIAQYLFHRHNPHLPTLAIRLLLRLAKVFPMSLLASFGQDSDVICSVILRRLRAETEDASLKVAVLDFLATCVTSQPGLLQRLLGRWQH</sequence>
<evidence type="ECO:0000256" key="4">
    <source>
        <dbReference type="ARBA" id="ARBA00022927"/>
    </source>
</evidence>
<dbReference type="EMBL" id="VIIS01000748">
    <property type="protein sequence ID" value="KAF0305503.1"/>
    <property type="molecule type" value="Genomic_DNA"/>
</dbReference>
<reference evidence="9 10" key="1">
    <citation type="submission" date="2019-07" db="EMBL/GenBank/DDBJ databases">
        <title>Draft genome assembly of a fouling barnacle, Amphibalanus amphitrite (Darwin, 1854): The first reference genome for Thecostraca.</title>
        <authorList>
            <person name="Kim W."/>
        </authorList>
    </citation>
    <scope>NUCLEOTIDE SEQUENCE [LARGE SCALE GENOMIC DNA]</scope>
    <source>
        <strain evidence="9">SNU_AA5</strain>
        <tissue evidence="9">Soma without cirri and trophi</tissue>
    </source>
</reference>
<dbReference type="GO" id="GO:0006405">
    <property type="term" value="P:RNA export from nucleus"/>
    <property type="evidence" value="ECO:0007669"/>
    <property type="project" value="TreeGrafter"/>
</dbReference>
<dbReference type="InterPro" id="IPR048883">
    <property type="entry name" value="Nup188_N-subdom_III"/>
</dbReference>
<evidence type="ECO:0000259" key="8">
    <source>
        <dbReference type="Pfam" id="PF21093"/>
    </source>
</evidence>
<evidence type="ECO:0000256" key="3">
    <source>
        <dbReference type="ARBA" id="ARBA00022816"/>
    </source>
</evidence>
<evidence type="ECO:0000256" key="1">
    <source>
        <dbReference type="ARBA" id="ARBA00004567"/>
    </source>
</evidence>
<protein>
    <submittedName>
        <fullName evidence="9">Nucleoporin NUP188</fullName>
    </submittedName>
</protein>
<comment type="subcellular location">
    <subcellularLocation>
        <location evidence="1">Nucleus</location>
        <location evidence="1">Nuclear pore complex</location>
    </subcellularLocation>
</comment>
<dbReference type="AlphaFoldDB" id="A0A6A4WHI1"/>
<gene>
    <name evidence="9" type="primary">NUP188</name>
    <name evidence="9" type="ORF">FJT64_022880</name>
</gene>
<comment type="caution">
    <text evidence="9">The sequence shown here is derived from an EMBL/GenBank/DDBJ whole genome shotgun (WGS) entry which is preliminary data.</text>
</comment>
<dbReference type="GO" id="GO:0051028">
    <property type="term" value="P:mRNA transport"/>
    <property type="evidence" value="ECO:0007669"/>
    <property type="project" value="UniProtKB-KW"/>
</dbReference>
<dbReference type="Proteomes" id="UP000440578">
    <property type="component" value="Unassembled WGS sequence"/>
</dbReference>
<evidence type="ECO:0000256" key="5">
    <source>
        <dbReference type="ARBA" id="ARBA00023010"/>
    </source>
</evidence>
<dbReference type="GO" id="GO:0006606">
    <property type="term" value="P:protein import into nucleus"/>
    <property type="evidence" value="ECO:0007669"/>
    <property type="project" value="TreeGrafter"/>
</dbReference>